<evidence type="ECO:0000256" key="5">
    <source>
        <dbReference type="PROSITE-ProRule" id="PRU01363"/>
    </source>
</evidence>
<keyword evidence="4" id="KW-0511">Multifunctional enzyme</keyword>
<dbReference type="InterPro" id="IPR020841">
    <property type="entry name" value="PKS_Beta-ketoAc_synthase_dom"/>
</dbReference>
<dbReference type="SMART" id="SM00827">
    <property type="entry name" value="PKS_AT"/>
    <property type="match status" value="1"/>
</dbReference>
<dbReference type="InterPro" id="IPR009081">
    <property type="entry name" value="PP-bd_ACP"/>
</dbReference>
<dbReference type="Gene3D" id="3.10.129.110">
    <property type="entry name" value="Polyketide synthase dehydratase"/>
    <property type="match status" value="1"/>
</dbReference>
<dbReference type="SMART" id="SM00825">
    <property type="entry name" value="PKS_KS"/>
    <property type="match status" value="1"/>
</dbReference>
<dbReference type="RefSeq" id="WP_272136677.1">
    <property type="nucleotide sequence ID" value="NZ_JAQNDM010000002.1"/>
</dbReference>
<protein>
    <submittedName>
        <fullName evidence="9">Type I polyketide synthase</fullName>
    </submittedName>
</protein>
<dbReference type="CDD" id="cd05195">
    <property type="entry name" value="enoyl_red"/>
    <property type="match status" value="1"/>
</dbReference>
<dbReference type="InterPro" id="IPR020843">
    <property type="entry name" value="ER"/>
</dbReference>
<feature type="domain" description="Carrier" evidence="6">
    <location>
        <begin position="2068"/>
        <end position="2143"/>
    </location>
</feature>
<feature type="active site" description="Proton acceptor; for dehydratase activity" evidence="5">
    <location>
        <position position="922"/>
    </location>
</feature>
<dbReference type="Pfam" id="PF00698">
    <property type="entry name" value="Acyl_transf_1"/>
    <property type="match status" value="1"/>
</dbReference>
<dbReference type="Gene3D" id="3.40.47.10">
    <property type="match status" value="1"/>
</dbReference>
<dbReference type="Proteomes" id="UP001221838">
    <property type="component" value="Unassembled WGS sequence"/>
</dbReference>
<dbReference type="SUPFAM" id="SSF51735">
    <property type="entry name" value="NAD(P)-binding Rossmann-fold domains"/>
    <property type="match status" value="3"/>
</dbReference>
<dbReference type="InterPro" id="IPR016039">
    <property type="entry name" value="Thiolase-like"/>
</dbReference>
<dbReference type="InterPro" id="IPR057326">
    <property type="entry name" value="KR_dom"/>
</dbReference>
<dbReference type="Pfam" id="PF14765">
    <property type="entry name" value="PS-DH"/>
    <property type="match status" value="1"/>
</dbReference>
<proteinExistence type="predicted"/>
<dbReference type="InterPro" id="IPR049900">
    <property type="entry name" value="PKS_mFAS_DH"/>
</dbReference>
<dbReference type="InterPro" id="IPR049551">
    <property type="entry name" value="PKS_DH_C"/>
</dbReference>
<dbReference type="Pfam" id="PF08659">
    <property type="entry name" value="KR"/>
    <property type="match status" value="1"/>
</dbReference>
<evidence type="ECO:0000313" key="10">
    <source>
        <dbReference type="Proteomes" id="UP001221838"/>
    </source>
</evidence>
<evidence type="ECO:0000259" key="6">
    <source>
        <dbReference type="PROSITE" id="PS50075"/>
    </source>
</evidence>
<dbReference type="InterPro" id="IPR016035">
    <property type="entry name" value="Acyl_Trfase/lysoPLipase"/>
</dbReference>
<dbReference type="SUPFAM" id="SSF53901">
    <property type="entry name" value="Thiolase-like"/>
    <property type="match status" value="1"/>
</dbReference>
<dbReference type="InterPro" id="IPR042104">
    <property type="entry name" value="PKS_dehydratase_sf"/>
</dbReference>
<accession>A0ABT5D4Z4</accession>
<dbReference type="InterPro" id="IPR013154">
    <property type="entry name" value="ADH-like_N"/>
</dbReference>
<dbReference type="Gene3D" id="1.10.1200.10">
    <property type="entry name" value="ACP-like"/>
    <property type="match status" value="1"/>
</dbReference>
<evidence type="ECO:0000256" key="1">
    <source>
        <dbReference type="ARBA" id="ARBA00022450"/>
    </source>
</evidence>
<dbReference type="InterPro" id="IPR020807">
    <property type="entry name" value="PKS_DH"/>
</dbReference>
<gene>
    <name evidence="9" type="ORF">POL68_09625</name>
</gene>
<dbReference type="InterPro" id="IPR006162">
    <property type="entry name" value="Ppantetheine_attach_site"/>
</dbReference>
<evidence type="ECO:0000256" key="3">
    <source>
        <dbReference type="ARBA" id="ARBA00022679"/>
    </source>
</evidence>
<dbReference type="SUPFAM" id="SSF47336">
    <property type="entry name" value="ACP-like"/>
    <property type="match status" value="1"/>
</dbReference>
<dbReference type="Pfam" id="PF00550">
    <property type="entry name" value="PP-binding"/>
    <property type="match status" value="1"/>
</dbReference>
<dbReference type="SMART" id="SM00823">
    <property type="entry name" value="PKS_PP"/>
    <property type="match status" value="1"/>
</dbReference>
<dbReference type="InterPro" id="IPR050091">
    <property type="entry name" value="PKS_NRPS_Biosynth_Enz"/>
</dbReference>
<keyword evidence="1" id="KW-0596">Phosphopantetheine</keyword>
<dbReference type="InterPro" id="IPR014031">
    <property type="entry name" value="Ketoacyl_synth_C"/>
</dbReference>
<dbReference type="CDD" id="cd08955">
    <property type="entry name" value="KR_2_FAS_SDR_x"/>
    <property type="match status" value="1"/>
</dbReference>
<organism evidence="9 10">
    <name type="scientific">Stigmatella ashevillensis</name>
    <dbReference type="NCBI Taxonomy" id="2995309"/>
    <lineage>
        <taxon>Bacteria</taxon>
        <taxon>Pseudomonadati</taxon>
        <taxon>Myxococcota</taxon>
        <taxon>Myxococcia</taxon>
        <taxon>Myxococcales</taxon>
        <taxon>Cystobacterineae</taxon>
        <taxon>Archangiaceae</taxon>
        <taxon>Stigmatella</taxon>
    </lineage>
</organism>
<dbReference type="PROSITE" id="PS00012">
    <property type="entry name" value="PHOSPHOPANTETHEINE"/>
    <property type="match status" value="1"/>
</dbReference>
<dbReference type="PANTHER" id="PTHR43775:SF37">
    <property type="entry name" value="SI:DKEY-61P9.11"/>
    <property type="match status" value="1"/>
</dbReference>
<dbReference type="Gene3D" id="3.30.70.3290">
    <property type="match status" value="1"/>
</dbReference>
<evidence type="ECO:0000313" key="9">
    <source>
        <dbReference type="EMBL" id="MDC0708727.1"/>
    </source>
</evidence>
<dbReference type="Pfam" id="PF02801">
    <property type="entry name" value="Ketoacyl-synt_C"/>
    <property type="match status" value="1"/>
</dbReference>
<feature type="domain" description="Ketosynthase family 3 (KS3)" evidence="7">
    <location>
        <begin position="3"/>
        <end position="420"/>
    </location>
</feature>
<dbReference type="Pfam" id="PF08240">
    <property type="entry name" value="ADH_N"/>
    <property type="match status" value="1"/>
</dbReference>
<dbReference type="SMART" id="SM00829">
    <property type="entry name" value="PKS_ER"/>
    <property type="match status" value="1"/>
</dbReference>
<dbReference type="PROSITE" id="PS50075">
    <property type="entry name" value="CARRIER"/>
    <property type="match status" value="1"/>
</dbReference>
<dbReference type="PROSITE" id="PS52004">
    <property type="entry name" value="KS3_2"/>
    <property type="match status" value="1"/>
</dbReference>
<dbReference type="InterPro" id="IPR011032">
    <property type="entry name" value="GroES-like_sf"/>
</dbReference>
<dbReference type="Pfam" id="PF21089">
    <property type="entry name" value="PKS_DH_N"/>
    <property type="match status" value="1"/>
</dbReference>
<name>A0ABT5D4Z4_9BACT</name>
<keyword evidence="3" id="KW-0808">Transferase</keyword>
<dbReference type="SMART" id="SM01294">
    <property type="entry name" value="PKS_PP_betabranch"/>
    <property type="match status" value="1"/>
</dbReference>
<dbReference type="SUPFAM" id="SSF50129">
    <property type="entry name" value="GroES-like"/>
    <property type="match status" value="1"/>
</dbReference>
<feature type="region of interest" description="C-terminal hotdog fold" evidence="5">
    <location>
        <begin position="1030"/>
        <end position="1185"/>
    </location>
</feature>
<evidence type="ECO:0000259" key="8">
    <source>
        <dbReference type="PROSITE" id="PS52019"/>
    </source>
</evidence>
<feature type="domain" description="PKS/mFAS DH" evidence="8">
    <location>
        <begin position="891"/>
        <end position="1185"/>
    </location>
</feature>
<dbReference type="Pfam" id="PF22621">
    <property type="entry name" value="CurL-like_PKS_C"/>
    <property type="match status" value="1"/>
</dbReference>
<reference evidence="9 10" key="1">
    <citation type="submission" date="2022-11" db="EMBL/GenBank/DDBJ databases">
        <title>Minimal conservation of predation-associated metabolite biosynthetic gene clusters underscores biosynthetic potential of Myxococcota including descriptions for ten novel species: Archangium lansinium sp. nov., Myxococcus landrumus sp. nov., Nannocystis bai.</title>
        <authorList>
            <person name="Ahearne A."/>
            <person name="Stevens C."/>
            <person name="Dowd S."/>
        </authorList>
    </citation>
    <scope>NUCLEOTIDE SEQUENCE [LARGE SCALE GENOMIC DNA]</scope>
    <source>
        <strain evidence="9 10">NCWAL01</strain>
    </source>
</reference>
<dbReference type="Pfam" id="PF13602">
    <property type="entry name" value="ADH_zinc_N_2"/>
    <property type="match status" value="1"/>
</dbReference>
<sequence length="2196" mass="236279">MEERAIAILGMGCRFPGGADDPEAFWQLIHDGRDATIEVPSDRWDRDRYYAPERQPGKMYTRRGGFVPRLFDFDARFFGISGSEARNMEPPQRMLLEVCWEALEDAGIPPESLAGSRTGVFVGASGGEFLFTHGAALGFGGVGGMASVAAGRLAYHLDLRGPAISVDTACSSSLVALHMACESLRRGECDLALVGGVNSIQFPAIHLMLCDIGALSPDGHCKSFSAAADGFARAEGCGMMVIGRWPDKARGRARALVRATALNHDGHSSTLIAPSSEAQAALLREVLASARLKPEDITYVEAHGTGTPVGDPLEFSALREVLGGEREQLLRVGAVKSNLGHLESAAGMASLLKAVLTIERAELAPNLHVDRVNPRIELAGSGSAILTERVPWQKPPRGPRRVGISSFGFAGTNAQAILEEPPESPMESPPSPRSRHMLCLSARSDTALAEQARRYQRHLRERPSIELADLCFTAAAGRSHFEHRAAWALESREQAMAALDRLARGEASEEIALGKRTSDQPPRVVFLFTGQGSQYPGMGRSLYAQEPVFRDALDSCALALQGLLPKPLLEVLFSPPDDPSIHQTLYSQPALFSLQFSLCKLWESWGVRPSALIGHSVGEFAAACLSGSLDLHDALRLVSSRARLMQSLPLNGSMLAVQAPSDVVRQALPSSSSHLVSIAALNGPRSTVLSGEHNALLHIASSLELSGIKSQRLSVSHAFHSPLLEPILDEFQRFAASIPSRPPRLKLISNLSGLPFSQGQAPDALYWRRHAREPVLFEQGMRSLADSGFSLFLEIGPHPTLSSLARTFLDSGDGAQTWLSSMHRERDESAQLLASAAALYARGVDFDWEGFYRHRGGRKVSLPTYPFEHKRYWIPPESRRGGLDADGAPLHPLLGRRLPSALATIPFCSELSAEEPAFLRDHRVHGMTLFPATGYVELALAAVRAIHGEGPCTLKNLGFERGLMLPEGGRRRVQVLVTPAGTERASFEIHGQGTGKDEETAWILHARGEAVFERPALAQEEVSAWKRRLTDAVDVAAQYQALTDEGLEYGPGFQGLTEAWTSSAAPGEALATVRLPRELSEDAGMYRLHPAMLDACLQAIAAARRSLAGSNPHSQDTYLPVGVDELTFYQSATEVLCYVTVEERGAGPGAARMISAHLMLVDMQGRPVARLRGLKLQRVDRGALRLMAKPQVRDWFYELTWKKLASEPTASAKPAAQEPGTWLVLADAGGVAHALVDVLTRQGHRCLKVAASPAGVPSGAEGASRSEATRKIDAWVDPTRPEEFDRLVATVHEQGRLLGVIHLWALDDHALRETSEDFLVADQQRTSISALHLVQSLARARGEPPALFLVTRSAWSVLDGDCVSAPQASLWGLGRIIALEHPELRCRLIDLDGRSGPHGALNAEGAEGPGDLVAAAEALVAEFKHGGDEPQVALRGDQRYGARLTRLRKLGAEAEERLTRPPGESFALETRRPGILEELTLGPAPRPLPGRGQLEVEVAAAGLNFRDVMNAMGTYPGGPEPMGGECAGRVTALGEGVSGFAVGDEVVVGLTRGAFRRFVLADARFVAHKPTTLDFSEVVTLPVTYLTAAYGLLRLAALKPGERVLIHAGAGGVGLAAIQLAQRAGAEIFTTAGSPRKRDLLRSLGVEHVLDSRSLAFTDQIRALTKGRGVDVVLNSLAGEFVAKSMALLGPGGRFIEIGKVNILRPEEVPTGVSYHAFDIGEVCAREDSLWKEMFDDILQGIEVGKLRPLPHEAYAIEEARSAFRYMAQGRHIGKLVLTFGENPTEGSSPRVPIATDGAYLITGGLGGLGLRVARWLLERGADQVILVSRRRPSDEVQSRLRELEAIAPGEARVVVALGDVARAQDLERILDSIGRSRRLRGIVHAAGFVEDGILARLSQDSMARVMAPKMLGAWHLHQLTRHRTLDFFVGFSSMTSLLGNPGQGNYAAANAFLDALMHYRRGIGLPGLSVNWSIWREVGMAAADPARRLTPLESRGIDAIGPDEGIAAMEALLAGRIAQAGVMAVDWNRYLGSAAASAPPTLAHLVQARNRTTASPASKAPQALSPEGVEEALIAEIRRVLDLDEDLHVNPTEPLDQLGLDSLMAVELRNRLGALLGTTLPATLLFDYPSIQALAGYVRTEVLHTAAEEPAAVEPPPALAMPASGNKVAAILAAIDNLSDAEQQQLLETLLDGEA</sequence>
<dbReference type="InterPro" id="IPR013968">
    <property type="entry name" value="PKS_KR"/>
</dbReference>
<comment type="caution">
    <text evidence="9">The sequence shown here is derived from an EMBL/GenBank/DDBJ whole genome shotgun (WGS) entry which is preliminary data.</text>
</comment>
<keyword evidence="2" id="KW-0597">Phosphoprotein</keyword>
<dbReference type="InterPro" id="IPR049552">
    <property type="entry name" value="PKS_DH_N"/>
</dbReference>
<dbReference type="InterPro" id="IPR014043">
    <property type="entry name" value="Acyl_transferase_dom"/>
</dbReference>
<dbReference type="SMART" id="SM00822">
    <property type="entry name" value="PKS_KR"/>
    <property type="match status" value="1"/>
</dbReference>
<dbReference type="Pfam" id="PF00109">
    <property type="entry name" value="ketoacyl-synt"/>
    <property type="match status" value="1"/>
</dbReference>
<dbReference type="InterPro" id="IPR001227">
    <property type="entry name" value="Ac_transferase_dom_sf"/>
</dbReference>
<feature type="region of interest" description="N-terminal hotdog fold" evidence="5">
    <location>
        <begin position="891"/>
        <end position="1017"/>
    </location>
</feature>
<dbReference type="InterPro" id="IPR036736">
    <property type="entry name" value="ACP-like_sf"/>
</dbReference>
<dbReference type="SUPFAM" id="SSF52151">
    <property type="entry name" value="FabD/lysophospholipase-like"/>
    <property type="match status" value="1"/>
</dbReference>
<dbReference type="SMART" id="SM00826">
    <property type="entry name" value="PKS_DH"/>
    <property type="match status" value="1"/>
</dbReference>
<evidence type="ECO:0000259" key="7">
    <source>
        <dbReference type="PROSITE" id="PS52004"/>
    </source>
</evidence>
<dbReference type="EMBL" id="JAQNDM010000002">
    <property type="protein sequence ID" value="MDC0708727.1"/>
    <property type="molecule type" value="Genomic_DNA"/>
</dbReference>
<evidence type="ECO:0000256" key="2">
    <source>
        <dbReference type="ARBA" id="ARBA00022553"/>
    </source>
</evidence>
<dbReference type="PROSITE" id="PS00606">
    <property type="entry name" value="KS3_1"/>
    <property type="match status" value="1"/>
</dbReference>
<dbReference type="CDD" id="cd00833">
    <property type="entry name" value="PKS"/>
    <property type="match status" value="1"/>
</dbReference>
<dbReference type="InterPro" id="IPR016036">
    <property type="entry name" value="Malonyl_transacylase_ACP-bd"/>
</dbReference>
<dbReference type="InterPro" id="IPR036291">
    <property type="entry name" value="NAD(P)-bd_dom_sf"/>
</dbReference>
<dbReference type="Gene3D" id="3.40.50.720">
    <property type="entry name" value="NAD(P)-binding Rossmann-like Domain"/>
    <property type="match status" value="3"/>
</dbReference>
<dbReference type="PANTHER" id="PTHR43775">
    <property type="entry name" value="FATTY ACID SYNTHASE"/>
    <property type="match status" value="1"/>
</dbReference>
<dbReference type="Gene3D" id="3.90.180.10">
    <property type="entry name" value="Medium-chain alcohol dehydrogenases, catalytic domain"/>
    <property type="match status" value="1"/>
</dbReference>
<dbReference type="InterPro" id="IPR018201">
    <property type="entry name" value="Ketoacyl_synth_AS"/>
</dbReference>
<dbReference type="PROSITE" id="PS52019">
    <property type="entry name" value="PKS_MFAS_DH"/>
    <property type="match status" value="1"/>
</dbReference>
<dbReference type="Gene3D" id="3.40.366.10">
    <property type="entry name" value="Malonyl-Coenzyme A Acyl Carrier Protein, domain 2"/>
    <property type="match status" value="1"/>
</dbReference>
<keyword evidence="10" id="KW-1185">Reference proteome</keyword>
<dbReference type="InterPro" id="IPR014030">
    <property type="entry name" value="Ketoacyl_synth_N"/>
</dbReference>
<feature type="active site" description="Proton donor; for dehydratase activity" evidence="5">
    <location>
        <position position="1094"/>
    </location>
</feature>
<dbReference type="InterPro" id="IPR020806">
    <property type="entry name" value="PKS_PP-bd"/>
</dbReference>
<evidence type="ECO:0000256" key="4">
    <source>
        <dbReference type="ARBA" id="ARBA00023268"/>
    </source>
</evidence>
<dbReference type="SUPFAM" id="SSF55048">
    <property type="entry name" value="Probable ACP-binding domain of malonyl-CoA ACP transacylase"/>
    <property type="match status" value="1"/>
</dbReference>